<feature type="domain" description="Sialidase" evidence="6">
    <location>
        <begin position="68"/>
        <end position="366"/>
    </location>
</feature>
<comment type="similarity">
    <text evidence="2">Belongs to the glycosyl hydrolase 33 family.</text>
</comment>
<comment type="caution">
    <text evidence="7">The sequence shown here is derived from an EMBL/GenBank/DDBJ whole genome shotgun (WGS) entry which is preliminary data.</text>
</comment>
<dbReference type="Pfam" id="PF13088">
    <property type="entry name" value="BNR_2"/>
    <property type="match status" value="1"/>
</dbReference>
<dbReference type="GO" id="GO:0004308">
    <property type="term" value="F:exo-alpha-sialidase activity"/>
    <property type="evidence" value="ECO:0007669"/>
    <property type="project" value="UniProtKB-EC"/>
</dbReference>
<dbReference type="GO" id="GO:0006689">
    <property type="term" value="P:ganglioside catabolic process"/>
    <property type="evidence" value="ECO:0007669"/>
    <property type="project" value="TreeGrafter"/>
</dbReference>
<evidence type="ECO:0000256" key="3">
    <source>
        <dbReference type="ARBA" id="ARBA00012733"/>
    </source>
</evidence>
<evidence type="ECO:0000256" key="1">
    <source>
        <dbReference type="ARBA" id="ARBA00000427"/>
    </source>
</evidence>
<dbReference type="Proteomes" id="UP000590740">
    <property type="component" value="Unassembled WGS sequence"/>
</dbReference>
<name>A0A7W7YBT8_9BACT</name>
<evidence type="ECO:0000313" key="8">
    <source>
        <dbReference type="Proteomes" id="UP000590740"/>
    </source>
</evidence>
<evidence type="ECO:0000256" key="2">
    <source>
        <dbReference type="ARBA" id="ARBA00009348"/>
    </source>
</evidence>
<evidence type="ECO:0000259" key="6">
    <source>
        <dbReference type="Pfam" id="PF13088"/>
    </source>
</evidence>
<protein>
    <recommendedName>
        <fullName evidence="3">exo-alpha-sialidase</fullName>
        <ecNumber evidence="3">3.2.1.18</ecNumber>
    </recommendedName>
</protein>
<dbReference type="InterPro" id="IPR026856">
    <property type="entry name" value="Sialidase_fam"/>
</dbReference>
<evidence type="ECO:0000256" key="4">
    <source>
        <dbReference type="SAM" id="MobiDB-lite"/>
    </source>
</evidence>
<reference evidence="7 8" key="1">
    <citation type="submission" date="2020-08" db="EMBL/GenBank/DDBJ databases">
        <title>Genomic Encyclopedia of Type Strains, Phase IV (KMG-IV): sequencing the most valuable type-strain genomes for metagenomic binning, comparative biology and taxonomic classification.</title>
        <authorList>
            <person name="Goeker M."/>
        </authorList>
    </citation>
    <scope>NUCLEOTIDE SEQUENCE [LARGE SCALE GENOMIC DNA]</scope>
    <source>
        <strain evidence="7 8">DSM 12252</strain>
    </source>
</reference>
<dbReference type="InterPro" id="IPR011040">
    <property type="entry name" value="Sialidase"/>
</dbReference>
<gene>
    <name evidence="7" type="ORF">HNQ65_002899</name>
</gene>
<keyword evidence="7" id="KW-0378">Hydrolase</keyword>
<proteinExistence type="inferred from homology"/>
<dbReference type="PANTHER" id="PTHR10628:SF30">
    <property type="entry name" value="EXO-ALPHA-SIALIDASE"/>
    <property type="match status" value="1"/>
</dbReference>
<evidence type="ECO:0000313" key="7">
    <source>
        <dbReference type="EMBL" id="MBB5033316.1"/>
    </source>
</evidence>
<dbReference type="AlphaFoldDB" id="A0A7W7YBT8"/>
<sequence length="401" mass="44210">MKHLASLLLLCSTLAAAEPFIEKQDLFIVGDNPAYQLYHIPGIVVTAKGTVLTWCEARKRAAGVSDWDDIRILLRRSTDEGKTWSSPQSIANVEGPKEKNPFALKMKNVDPNDVTYNNPVLISDKDGTVHMLFCLEYERCFYQHSVDDGLTWSKPVEITAAFDAFKKDYDWKVLATGPDHSIQLKSGRLVVPVWLSTGTGGNAHRPSVTATIYSDDQGKTWKAGDIAVPCTEEWINPNETVAVELNDGSVMLNVRSESKAHRRLITISKDGATGWSTPKFDDALLEPICMGGIVRYDHDGQSLILFSNPHNLEKAKGKAEPGKNRDRKNVSVKLSRDEGQTWPVSKSIEPGPSMYSDIAVTKSGTILCFYGRSGDGSVLAHFAGGRLTLARFNLEWLTAAQ</sequence>
<keyword evidence="5" id="KW-0732">Signal</keyword>
<dbReference type="PANTHER" id="PTHR10628">
    <property type="entry name" value="SIALIDASE"/>
    <property type="match status" value="1"/>
</dbReference>
<organism evidence="7 8">
    <name type="scientific">Prosthecobacter vanneervenii</name>
    <dbReference type="NCBI Taxonomy" id="48466"/>
    <lineage>
        <taxon>Bacteria</taxon>
        <taxon>Pseudomonadati</taxon>
        <taxon>Verrucomicrobiota</taxon>
        <taxon>Verrucomicrobiia</taxon>
        <taxon>Verrucomicrobiales</taxon>
        <taxon>Verrucomicrobiaceae</taxon>
        <taxon>Prosthecobacter</taxon>
    </lineage>
</organism>
<evidence type="ECO:0000256" key="5">
    <source>
        <dbReference type="SAM" id="SignalP"/>
    </source>
</evidence>
<dbReference type="Gene3D" id="2.120.10.10">
    <property type="match status" value="1"/>
</dbReference>
<dbReference type="GO" id="GO:0016020">
    <property type="term" value="C:membrane"/>
    <property type="evidence" value="ECO:0007669"/>
    <property type="project" value="TreeGrafter"/>
</dbReference>
<dbReference type="CDD" id="cd15482">
    <property type="entry name" value="Sialidase_non-viral"/>
    <property type="match status" value="1"/>
</dbReference>
<feature type="chain" id="PRO_5030644472" description="exo-alpha-sialidase" evidence="5">
    <location>
        <begin position="18"/>
        <end position="401"/>
    </location>
</feature>
<dbReference type="EMBL" id="JACHIG010000005">
    <property type="protein sequence ID" value="MBB5033316.1"/>
    <property type="molecule type" value="Genomic_DNA"/>
</dbReference>
<dbReference type="GO" id="GO:0005737">
    <property type="term" value="C:cytoplasm"/>
    <property type="evidence" value="ECO:0007669"/>
    <property type="project" value="TreeGrafter"/>
</dbReference>
<dbReference type="EC" id="3.2.1.18" evidence="3"/>
<comment type="catalytic activity">
    <reaction evidence="1">
        <text>Hydrolysis of alpha-(2-&gt;3)-, alpha-(2-&gt;6)-, alpha-(2-&gt;8)- glycosidic linkages of terminal sialic acid residues in oligosaccharides, glycoproteins, glycolipids, colominic acid and synthetic substrates.</text>
        <dbReference type="EC" id="3.2.1.18"/>
    </reaction>
</comment>
<dbReference type="GO" id="GO:0009313">
    <property type="term" value="P:oligosaccharide catabolic process"/>
    <property type="evidence" value="ECO:0007669"/>
    <property type="project" value="TreeGrafter"/>
</dbReference>
<feature type="signal peptide" evidence="5">
    <location>
        <begin position="1"/>
        <end position="17"/>
    </location>
</feature>
<keyword evidence="8" id="KW-1185">Reference proteome</keyword>
<feature type="region of interest" description="Disordered" evidence="4">
    <location>
        <begin position="314"/>
        <end position="336"/>
    </location>
</feature>
<accession>A0A7W7YBT8</accession>
<dbReference type="InterPro" id="IPR036278">
    <property type="entry name" value="Sialidase_sf"/>
</dbReference>
<dbReference type="SUPFAM" id="SSF50939">
    <property type="entry name" value="Sialidases"/>
    <property type="match status" value="1"/>
</dbReference>
<dbReference type="RefSeq" id="WP_246438219.1">
    <property type="nucleotide sequence ID" value="NZ_JACHIG010000005.1"/>
</dbReference>
<keyword evidence="7" id="KW-0326">Glycosidase</keyword>